<dbReference type="InterPro" id="IPR003340">
    <property type="entry name" value="B3_DNA-bd"/>
</dbReference>
<proteinExistence type="predicted"/>
<dbReference type="SUPFAM" id="SSF101936">
    <property type="entry name" value="DNA-binding pseudobarrel domain"/>
    <property type="match status" value="2"/>
</dbReference>
<name>A0A2U1P3B2_ARTAN</name>
<evidence type="ECO:0000256" key="1">
    <source>
        <dbReference type="ARBA" id="ARBA00004123"/>
    </source>
</evidence>
<keyword evidence="8" id="KW-1185">Reference proteome</keyword>
<keyword evidence="4" id="KW-0804">Transcription</keyword>
<organism evidence="7 8">
    <name type="scientific">Artemisia annua</name>
    <name type="common">Sweet wormwood</name>
    <dbReference type="NCBI Taxonomy" id="35608"/>
    <lineage>
        <taxon>Eukaryota</taxon>
        <taxon>Viridiplantae</taxon>
        <taxon>Streptophyta</taxon>
        <taxon>Embryophyta</taxon>
        <taxon>Tracheophyta</taxon>
        <taxon>Spermatophyta</taxon>
        <taxon>Magnoliopsida</taxon>
        <taxon>eudicotyledons</taxon>
        <taxon>Gunneridae</taxon>
        <taxon>Pentapetalae</taxon>
        <taxon>asterids</taxon>
        <taxon>campanulids</taxon>
        <taxon>Asterales</taxon>
        <taxon>Asteraceae</taxon>
        <taxon>Asteroideae</taxon>
        <taxon>Anthemideae</taxon>
        <taxon>Artemisiinae</taxon>
        <taxon>Artemisia</taxon>
    </lineage>
</organism>
<dbReference type="GO" id="GO:0005634">
    <property type="term" value="C:nucleus"/>
    <property type="evidence" value="ECO:0007669"/>
    <property type="project" value="UniProtKB-SubCell"/>
</dbReference>
<sequence>MSFKKGDGASFFKILLRDSKDYCPLPTAFAKKYLEKCYNKKQTIILKSNSDDKWRVKCMYSKNKDIYCFTNGWLKFMKENRLQNGDFLVFWLKSTSKLTFQVFFYALNGCLKQYQVSCLSKRRTVISTIRHSSDDHLVAPFTFQDIKGKILISLPLPTAFANKYLEKCYNKKQTIILKSNSDDKWRHVPKWFLQRYMSSNECVNCVLKVTDGRKWSPVKCRSYNSYRYGRMYGDKLKTFRDENHLVVGDVFWFLICGKKCMVDINWYSFFLDAFAYCIWFWYHGQCTDYGYWALGNPNVVLQEFA</sequence>
<dbReference type="Pfam" id="PF02362">
    <property type="entry name" value="B3"/>
    <property type="match status" value="1"/>
</dbReference>
<accession>A0A2U1P3B2</accession>
<gene>
    <name evidence="7" type="ORF">CTI12_AA198170</name>
</gene>
<evidence type="ECO:0000313" key="8">
    <source>
        <dbReference type="Proteomes" id="UP000245207"/>
    </source>
</evidence>
<evidence type="ECO:0000256" key="5">
    <source>
        <dbReference type="ARBA" id="ARBA00023242"/>
    </source>
</evidence>
<dbReference type="OrthoDB" id="623918at2759"/>
<reference evidence="7 8" key="1">
    <citation type="journal article" date="2018" name="Mol. Plant">
        <title>The genome of Artemisia annua provides insight into the evolution of Asteraceae family and artemisinin biosynthesis.</title>
        <authorList>
            <person name="Shen Q."/>
            <person name="Zhang L."/>
            <person name="Liao Z."/>
            <person name="Wang S."/>
            <person name="Yan T."/>
            <person name="Shi P."/>
            <person name="Liu M."/>
            <person name="Fu X."/>
            <person name="Pan Q."/>
            <person name="Wang Y."/>
            <person name="Lv Z."/>
            <person name="Lu X."/>
            <person name="Zhang F."/>
            <person name="Jiang W."/>
            <person name="Ma Y."/>
            <person name="Chen M."/>
            <person name="Hao X."/>
            <person name="Li L."/>
            <person name="Tang Y."/>
            <person name="Lv G."/>
            <person name="Zhou Y."/>
            <person name="Sun X."/>
            <person name="Brodelius P.E."/>
            <person name="Rose J.K.C."/>
            <person name="Tang K."/>
        </authorList>
    </citation>
    <scope>NUCLEOTIDE SEQUENCE [LARGE SCALE GENOMIC DNA]</scope>
    <source>
        <strain evidence="8">cv. Huhao1</strain>
        <tissue evidence="7">Leaf</tissue>
    </source>
</reference>
<dbReference type="PANTHER" id="PTHR31920:SF145">
    <property type="entry name" value="B3 DOMAIN-CONTAINING PROTEIN REM20-LIKE ISOFORM X1"/>
    <property type="match status" value="1"/>
</dbReference>
<dbReference type="PROSITE" id="PS50863">
    <property type="entry name" value="B3"/>
    <property type="match status" value="1"/>
</dbReference>
<evidence type="ECO:0000259" key="6">
    <source>
        <dbReference type="PROSITE" id="PS50863"/>
    </source>
</evidence>
<evidence type="ECO:0000256" key="3">
    <source>
        <dbReference type="ARBA" id="ARBA00023125"/>
    </source>
</evidence>
<comment type="caution">
    <text evidence="7">The sequence shown here is derived from an EMBL/GenBank/DDBJ whole genome shotgun (WGS) entry which is preliminary data.</text>
</comment>
<dbReference type="GO" id="GO:0003677">
    <property type="term" value="F:DNA binding"/>
    <property type="evidence" value="ECO:0007669"/>
    <property type="project" value="UniProtKB-KW"/>
</dbReference>
<protein>
    <recommendedName>
        <fullName evidence="6">TF-B3 domain-containing protein</fullName>
    </recommendedName>
</protein>
<dbReference type="EMBL" id="PKPP01001746">
    <property type="protein sequence ID" value="PWA80253.1"/>
    <property type="molecule type" value="Genomic_DNA"/>
</dbReference>
<dbReference type="STRING" id="35608.A0A2U1P3B2"/>
<keyword evidence="2" id="KW-0805">Transcription regulation</keyword>
<dbReference type="Gene3D" id="2.40.330.10">
    <property type="entry name" value="DNA-binding pseudobarrel domain"/>
    <property type="match status" value="2"/>
</dbReference>
<dbReference type="CDD" id="cd10017">
    <property type="entry name" value="B3_DNA"/>
    <property type="match status" value="1"/>
</dbReference>
<dbReference type="Proteomes" id="UP000245207">
    <property type="component" value="Unassembled WGS sequence"/>
</dbReference>
<feature type="domain" description="TF-B3" evidence="6">
    <location>
        <begin position="8"/>
        <end position="106"/>
    </location>
</feature>
<dbReference type="SMART" id="SM01019">
    <property type="entry name" value="B3"/>
    <property type="match status" value="2"/>
</dbReference>
<keyword evidence="3" id="KW-0238">DNA-binding</keyword>
<dbReference type="InterPro" id="IPR015300">
    <property type="entry name" value="DNA-bd_pseudobarrel_sf"/>
</dbReference>
<evidence type="ECO:0000256" key="4">
    <source>
        <dbReference type="ARBA" id="ARBA00023163"/>
    </source>
</evidence>
<dbReference type="PANTHER" id="PTHR31920">
    <property type="entry name" value="B3 DOMAIN-CONTAINING"/>
    <property type="match status" value="1"/>
</dbReference>
<evidence type="ECO:0000313" key="7">
    <source>
        <dbReference type="EMBL" id="PWA80253.1"/>
    </source>
</evidence>
<dbReference type="InterPro" id="IPR050655">
    <property type="entry name" value="Plant_B3_domain"/>
</dbReference>
<keyword evidence="5" id="KW-0539">Nucleus</keyword>
<comment type="subcellular location">
    <subcellularLocation>
        <location evidence="1">Nucleus</location>
    </subcellularLocation>
</comment>
<dbReference type="AlphaFoldDB" id="A0A2U1P3B2"/>
<evidence type="ECO:0000256" key="2">
    <source>
        <dbReference type="ARBA" id="ARBA00023015"/>
    </source>
</evidence>